<keyword evidence="2" id="KW-0808">Transferase</keyword>
<comment type="caution">
    <text evidence="2">The sequence shown here is derived from an EMBL/GenBank/DDBJ whole genome shotgun (WGS) entry which is preliminary data.</text>
</comment>
<protein>
    <submittedName>
        <fullName evidence="2">3-oxoadipate--succinyl-CoA transferase subunit A</fullName>
    </submittedName>
</protein>
<evidence type="ECO:0000256" key="1">
    <source>
        <dbReference type="ARBA" id="ARBA00007047"/>
    </source>
</evidence>
<dbReference type="OrthoDB" id="3742129at2"/>
<dbReference type="Proteomes" id="UP000321685">
    <property type="component" value="Unassembled WGS sequence"/>
</dbReference>
<dbReference type="Gene3D" id="3.30.30.40">
    <property type="match status" value="1"/>
</dbReference>
<organism evidence="2 3">
    <name type="scientific">Pseudonocardia sulfidoxydans NBRC 16205</name>
    <dbReference type="NCBI Taxonomy" id="1223511"/>
    <lineage>
        <taxon>Bacteria</taxon>
        <taxon>Bacillati</taxon>
        <taxon>Actinomycetota</taxon>
        <taxon>Actinomycetes</taxon>
        <taxon>Pseudonocardiales</taxon>
        <taxon>Pseudonocardiaceae</taxon>
        <taxon>Pseudonocardia</taxon>
    </lineage>
</organism>
<gene>
    <name evidence="2" type="primary">gctA</name>
    <name evidence="2" type="ORF">PSU4_19600</name>
</gene>
<reference evidence="2 3" key="1">
    <citation type="submission" date="2019-07" db="EMBL/GenBank/DDBJ databases">
        <title>Whole genome shotgun sequence of Pseudonocardia sulfidoxydans NBRC 16205.</title>
        <authorList>
            <person name="Hosoyama A."/>
            <person name="Uohara A."/>
            <person name="Ohji S."/>
            <person name="Ichikawa N."/>
        </authorList>
    </citation>
    <scope>NUCLEOTIDE SEQUENCE [LARGE SCALE GENOMIC DNA]</scope>
    <source>
        <strain evidence="2 3">NBRC 16205</strain>
    </source>
</reference>
<dbReference type="AlphaFoldDB" id="A0A511DDY0"/>
<dbReference type="GO" id="GO:0008410">
    <property type="term" value="F:CoA-transferase activity"/>
    <property type="evidence" value="ECO:0007669"/>
    <property type="project" value="InterPro"/>
</dbReference>
<evidence type="ECO:0000313" key="3">
    <source>
        <dbReference type="Proteomes" id="UP000321685"/>
    </source>
</evidence>
<dbReference type="RefSeq" id="WP_147105242.1">
    <property type="nucleotide sequence ID" value="NZ_BJVJ01000014.1"/>
</dbReference>
<dbReference type="SUPFAM" id="SSF100950">
    <property type="entry name" value="NagB/RpiA/CoA transferase-like"/>
    <property type="match status" value="1"/>
</dbReference>
<proteinExistence type="inferred from homology"/>
<dbReference type="EMBL" id="BJVJ01000014">
    <property type="protein sequence ID" value="GEL23006.1"/>
    <property type="molecule type" value="Genomic_DNA"/>
</dbReference>
<dbReference type="InterPro" id="IPR037171">
    <property type="entry name" value="NagB/RpiA_transferase-like"/>
</dbReference>
<keyword evidence="3" id="KW-1185">Reference proteome</keyword>
<dbReference type="InterPro" id="IPR004165">
    <property type="entry name" value="CoA_trans_fam_I"/>
</dbReference>
<dbReference type="SMART" id="SM00882">
    <property type="entry name" value="CoA_trans"/>
    <property type="match status" value="1"/>
</dbReference>
<dbReference type="Pfam" id="PF01144">
    <property type="entry name" value="CoA_trans"/>
    <property type="match status" value="1"/>
</dbReference>
<dbReference type="Gene3D" id="3.40.1080.10">
    <property type="entry name" value="Glutaconate Coenzyme A-transferase"/>
    <property type="match status" value="1"/>
</dbReference>
<dbReference type="PANTHER" id="PTHR43293">
    <property type="entry name" value="ACETATE COA-TRANSFERASE YDIF"/>
    <property type="match status" value="1"/>
</dbReference>
<name>A0A511DDY0_9PSEU</name>
<dbReference type="PANTHER" id="PTHR43293:SF3">
    <property type="entry name" value="CHOLESTEROL RING-CLEAVING HYDROLASE IPDB SUBUNIT"/>
    <property type="match status" value="1"/>
</dbReference>
<evidence type="ECO:0000313" key="2">
    <source>
        <dbReference type="EMBL" id="GEL23006.1"/>
    </source>
</evidence>
<sequence>MPKIVDLTTAVGDLVHDGATVALEGVDHLVPYAAAHELVRLRRRRLTLVRASSDQLTDQLVGAGCVDTLVFSHAAGPDGRPPARLLDALGHDWPAPLRIEEHTHPVMAARYAAGAARVPFGVVRDTGTDLPHHTPTITSIRCPFTGSAVTAVAALVPDVTVVHAQRADRDGNVEIRGPVGLQRDAVHAARAALVTVEEIVDALDPAPGAVVLPKAVVTAVVAAPGGAAPSRVHGFYEPDDAALRDWADISADRRRFGAWLDAMAGTS</sequence>
<accession>A0A511DDY0</accession>
<comment type="similarity">
    <text evidence="1">Belongs to the 3-oxoacid CoA-transferase subunit B family.</text>
</comment>